<keyword evidence="5 9" id="KW-0378">Hydrolase</keyword>
<dbReference type="PROSITE" id="PS00502">
    <property type="entry name" value="POLYGALACTURONASE"/>
    <property type="match status" value="1"/>
</dbReference>
<feature type="signal peptide" evidence="10">
    <location>
        <begin position="1"/>
        <end position="21"/>
    </location>
</feature>
<evidence type="ECO:0000256" key="3">
    <source>
        <dbReference type="ARBA" id="ARBA00022512"/>
    </source>
</evidence>
<feature type="active site" evidence="8">
    <location>
        <position position="281"/>
    </location>
</feature>
<evidence type="ECO:0000256" key="2">
    <source>
        <dbReference type="ARBA" id="ARBA00008834"/>
    </source>
</evidence>
<evidence type="ECO:0000256" key="5">
    <source>
        <dbReference type="ARBA" id="ARBA00022801"/>
    </source>
</evidence>
<dbReference type="GeneID" id="110753218"/>
<dbReference type="GO" id="GO:0005975">
    <property type="term" value="P:carbohydrate metabolic process"/>
    <property type="evidence" value="ECO:0007669"/>
    <property type="project" value="InterPro"/>
</dbReference>
<dbReference type="InterPro" id="IPR011050">
    <property type="entry name" value="Pectin_lyase_fold/virulence"/>
</dbReference>
<proteinExistence type="inferred from homology"/>
<evidence type="ECO:0000313" key="11">
    <source>
        <dbReference type="Proteomes" id="UP000515124"/>
    </source>
</evidence>
<evidence type="ECO:0000256" key="1">
    <source>
        <dbReference type="ARBA" id="ARBA00004191"/>
    </source>
</evidence>
<evidence type="ECO:0000256" key="4">
    <source>
        <dbReference type="ARBA" id="ARBA00022525"/>
    </source>
</evidence>
<evidence type="ECO:0000256" key="8">
    <source>
        <dbReference type="PROSITE-ProRule" id="PRU10052"/>
    </source>
</evidence>
<keyword evidence="3" id="KW-0134">Cell wall</keyword>
<dbReference type="RefSeq" id="XP_021809758.1">
    <property type="nucleotide sequence ID" value="XM_021954066.1"/>
</dbReference>
<evidence type="ECO:0000256" key="6">
    <source>
        <dbReference type="ARBA" id="ARBA00023295"/>
    </source>
</evidence>
<dbReference type="Gene3D" id="2.160.20.10">
    <property type="entry name" value="Single-stranded right-handed beta-helix, Pectin lyase-like"/>
    <property type="match status" value="1"/>
</dbReference>
<feature type="chain" id="PRO_5028438751" evidence="10">
    <location>
        <begin position="22"/>
        <end position="425"/>
    </location>
</feature>
<evidence type="ECO:0000256" key="9">
    <source>
        <dbReference type="RuleBase" id="RU361169"/>
    </source>
</evidence>
<gene>
    <name evidence="12" type="primary">LOC110753218</name>
</gene>
<keyword evidence="7" id="KW-0961">Cell wall biogenesis/degradation</keyword>
<name>A0A6P5S7J3_PRUAV</name>
<dbReference type="InterPro" id="IPR012334">
    <property type="entry name" value="Pectin_lyas_fold"/>
</dbReference>
<evidence type="ECO:0000313" key="12">
    <source>
        <dbReference type="RefSeq" id="XP_021809758.1"/>
    </source>
</evidence>
<dbReference type="GO" id="GO:0004650">
    <property type="term" value="F:polygalacturonase activity"/>
    <property type="evidence" value="ECO:0007669"/>
    <property type="project" value="InterPro"/>
</dbReference>
<dbReference type="InterPro" id="IPR000743">
    <property type="entry name" value="Glyco_hydro_28"/>
</dbReference>
<organism evidence="11 12">
    <name type="scientific">Prunus avium</name>
    <name type="common">Cherry</name>
    <name type="synonym">Cerasus avium</name>
    <dbReference type="NCBI Taxonomy" id="42229"/>
    <lineage>
        <taxon>Eukaryota</taxon>
        <taxon>Viridiplantae</taxon>
        <taxon>Streptophyta</taxon>
        <taxon>Embryophyta</taxon>
        <taxon>Tracheophyta</taxon>
        <taxon>Spermatophyta</taxon>
        <taxon>Magnoliopsida</taxon>
        <taxon>eudicotyledons</taxon>
        <taxon>Gunneridae</taxon>
        <taxon>Pentapetalae</taxon>
        <taxon>rosids</taxon>
        <taxon>fabids</taxon>
        <taxon>Rosales</taxon>
        <taxon>Rosaceae</taxon>
        <taxon>Amygdaloideae</taxon>
        <taxon>Amygdaleae</taxon>
        <taxon>Prunus</taxon>
    </lineage>
</organism>
<evidence type="ECO:0000256" key="10">
    <source>
        <dbReference type="SAM" id="SignalP"/>
    </source>
</evidence>
<keyword evidence="4" id="KW-0964">Secreted</keyword>
<dbReference type="AlphaFoldDB" id="A0A6P5S7J3"/>
<keyword evidence="6 9" id="KW-0326">Glycosidase</keyword>
<reference evidence="12" key="1">
    <citation type="submission" date="2025-08" db="UniProtKB">
        <authorList>
            <consortium name="RefSeq"/>
        </authorList>
    </citation>
    <scope>IDENTIFICATION</scope>
</reference>
<sequence length="425" mass="45875">MDKLFMVSFLGMLMAVYGVSGNMVYANIGVLNELESFDIEEDNEVNVFDIPSWTSERGCKVLVNVDSFGAVGDGISDDTQAFQKAWDIACSTTQSVFLVPQGRQYLVNATKFQGPCKDNLVIQIDGTIVAPDEPNDWDPKFSRAWLDFSKLNGVLFQGHGVIDGSGSKWWASSCKKNKTNPCRGAPTALTIDKSSAVKVKGLKIRNGQQMNFVISQCDSVRVNAVQVSAPGDSPNTDGIHITSSTNVVLQDCKIGTGDDCISIVNGTSNIKMKRIFCGPGHGISIGSLGKDNSTAIVTKVVVDTAILRETANGLRIKTWQTSAVEINQVMYRNISGTTKSAKAMKFACSDTVPCSNIVLTNVNLEKKDGTVETYCNSAQGFGYGIVHPSAECLNSHDKDCMVITDPASKVELADPSREEIVHTEL</sequence>
<comment type="subcellular location">
    <subcellularLocation>
        <location evidence="1">Secreted</location>
        <location evidence="1">Cell wall</location>
    </subcellularLocation>
</comment>
<dbReference type="GO" id="GO:0071555">
    <property type="term" value="P:cell wall organization"/>
    <property type="evidence" value="ECO:0007669"/>
    <property type="project" value="UniProtKB-KW"/>
</dbReference>
<accession>A0A6P5S7J3</accession>
<dbReference type="Proteomes" id="UP000515124">
    <property type="component" value="Unplaced"/>
</dbReference>
<comment type="similarity">
    <text evidence="2 9">Belongs to the glycosyl hydrolase 28 family.</text>
</comment>
<protein>
    <submittedName>
        <fullName evidence="12">Probable polygalacturonase At1g80170 isoform X3</fullName>
    </submittedName>
</protein>
<evidence type="ECO:0000256" key="7">
    <source>
        <dbReference type="ARBA" id="ARBA00023316"/>
    </source>
</evidence>
<dbReference type="Pfam" id="PF00295">
    <property type="entry name" value="Glyco_hydro_28"/>
    <property type="match status" value="1"/>
</dbReference>
<dbReference type="SUPFAM" id="SSF51126">
    <property type="entry name" value="Pectin lyase-like"/>
    <property type="match status" value="1"/>
</dbReference>
<keyword evidence="10" id="KW-0732">Signal</keyword>
<keyword evidence="11" id="KW-1185">Reference proteome</keyword>
<dbReference type="PANTHER" id="PTHR31375">
    <property type="match status" value="1"/>
</dbReference>